<dbReference type="eggNOG" id="COG1596">
    <property type="taxonomic scope" value="Bacteria"/>
</dbReference>
<dbReference type="GO" id="GO:0015288">
    <property type="term" value="F:porin activity"/>
    <property type="evidence" value="ECO:0007669"/>
    <property type="project" value="UniProtKB-KW"/>
</dbReference>
<evidence type="ECO:0000256" key="4">
    <source>
        <dbReference type="ARBA" id="ARBA00022452"/>
    </source>
</evidence>
<keyword evidence="6" id="KW-0812">Transmembrane</keyword>
<dbReference type="PANTHER" id="PTHR33619">
    <property type="entry name" value="POLYSACCHARIDE EXPORT PROTEIN GFCE-RELATED"/>
    <property type="match status" value="1"/>
</dbReference>
<dbReference type="InterPro" id="IPR003715">
    <property type="entry name" value="Poly_export_N"/>
</dbReference>
<evidence type="ECO:0000313" key="17">
    <source>
        <dbReference type="EMBL" id="BAJ01528.1"/>
    </source>
</evidence>
<evidence type="ECO:0000256" key="2">
    <source>
        <dbReference type="ARBA" id="ARBA00009450"/>
    </source>
</evidence>
<feature type="domain" description="SLBB" evidence="16">
    <location>
        <begin position="253"/>
        <end position="331"/>
    </location>
</feature>
<dbReference type="EMBL" id="AP011177">
    <property type="protein sequence ID" value="BAJ01528.1"/>
    <property type="molecule type" value="Genomic_DNA"/>
</dbReference>
<evidence type="ECO:0000256" key="12">
    <source>
        <dbReference type="ARBA" id="ARBA00023139"/>
    </source>
</evidence>
<evidence type="ECO:0000256" key="11">
    <source>
        <dbReference type="ARBA" id="ARBA00023136"/>
    </source>
</evidence>
<proteinExistence type="inferred from homology"/>
<evidence type="ECO:0000256" key="13">
    <source>
        <dbReference type="ARBA" id="ARBA00023237"/>
    </source>
</evidence>
<dbReference type="GO" id="GO:0046930">
    <property type="term" value="C:pore complex"/>
    <property type="evidence" value="ECO:0007669"/>
    <property type="project" value="UniProtKB-KW"/>
</dbReference>
<keyword evidence="12" id="KW-0564">Palmitate</keyword>
<evidence type="ECO:0000256" key="9">
    <source>
        <dbReference type="ARBA" id="ARBA00023065"/>
    </source>
</evidence>
<evidence type="ECO:0000256" key="3">
    <source>
        <dbReference type="ARBA" id="ARBA00022448"/>
    </source>
</evidence>
<evidence type="ECO:0000259" key="15">
    <source>
        <dbReference type="Pfam" id="PF02563"/>
    </source>
</evidence>
<dbReference type="GO" id="GO:0009279">
    <property type="term" value="C:cell outer membrane"/>
    <property type="evidence" value="ECO:0007669"/>
    <property type="project" value="UniProtKB-SubCell"/>
</dbReference>
<dbReference type="Gene3D" id="3.30.1950.10">
    <property type="entry name" value="wza like domain"/>
    <property type="match status" value="1"/>
</dbReference>
<evidence type="ECO:0000256" key="5">
    <source>
        <dbReference type="ARBA" id="ARBA00022597"/>
    </source>
</evidence>
<evidence type="ECO:0000256" key="14">
    <source>
        <dbReference type="ARBA" id="ARBA00023288"/>
    </source>
</evidence>
<evidence type="ECO:0000256" key="8">
    <source>
        <dbReference type="ARBA" id="ARBA00023047"/>
    </source>
</evidence>
<keyword evidence="9" id="KW-0406">Ion transport</keyword>
<feature type="domain" description="Polysaccharide export protein N-terminal" evidence="15">
    <location>
        <begin position="84"/>
        <end position="153"/>
    </location>
</feature>
<reference evidence="18" key="1">
    <citation type="journal article" date="2010" name="Mol. Biosyst.">
        <title>Complete genome sequence and comparative analysis of Shewanella violacea, a psychrophilic and piezophilic bacterium from deep sea floor sediments.</title>
        <authorList>
            <person name="Aono E."/>
            <person name="Baba T."/>
            <person name="Ara T."/>
            <person name="Nishi T."/>
            <person name="Nakamichi T."/>
            <person name="Inamoto E."/>
            <person name="Toyonaga H."/>
            <person name="Hasegawa M."/>
            <person name="Takai Y."/>
            <person name="Okumura Y."/>
            <person name="Baba M."/>
            <person name="Tomita M."/>
            <person name="Kato C."/>
            <person name="Oshima T."/>
            <person name="Nakasone K."/>
            <person name="Mori H."/>
        </authorList>
    </citation>
    <scope>NUCLEOTIDE SEQUENCE [LARGE SCALE GENOMIC DNA]</scope>
    <source>
        <strain evidence="18">JCM 10179 / CIP 106290 / LMG 19151 / DSS12</strain>
    </source>
</reference>
<accession>D4ZIM9</accession>
<dbReference type="STRING" id="637905.SVI_1557"/>
<keyword evidence="13" id="KW-0998">Cell outer membrane</keyword>
<comment type="subcellular location">
    <subcellularLocation>
        <location evidence="1">Cell outer membrane</location>
        <topology evidence="1">Multi-pass membrane protein</topology>
    </subcellularLocation>
</comment>
<keyword evidence="18" id="KW-1185">Reference proteome</keyword>
<dbReference type="AlphaFoldDB" id="D4ZIM9"/>
<dbReference type="KEGG" id="svo:SVI_1557"/>
<keyword evidence="10" id="KW-0626">Porin</keyword>
<dbReference type="InterPro" id="IPR049712">
    <property type="entry name" value="Poly_export"/>
</dbReference>
<sequence>MGSYSIKCLRISTMHNFILFNKAFALTFLLCGCTSLGLSKQPPQELPIELPQIADVETLDEPLHISQQRIKHELTQLHLVKPGIYEISAGDKFNIFVYGEPDLDTEVAIVKLDGSLTFKLIGDVQIAGKTVPQATALIEEKLQRYINFPKVTLMPYDMRSASITIIGKVFHPGVYFFDGSLKAAEAIGLAGGFSTGVFDDNTIELADLEHSYIQRGEKLLPVNLSKLIHKGNMHHNVPLIDGDYVYIASSMNQEVFITGEINKPSYYGYSEHMTLGRLVSRAEGLLDNANSHILVIRGNIKHPRVYKVNIDKIFRGETRDFMIQPNDLVYVPKSMIGSWNVLLAQLMPTLEAVLAGFLVDRGYHQYQKIH</sequence>
<dbReference type="PROSITE" id="PS51257">
    <property type="entry name" value="PROKAR_LIPOPROTEIN"/>
    <property type="match status" value="1"/>
</dbReference>
<keyword evidence="4" id="KW-1134">Transmembrane beta strand</keyword>
<keyword evidence="3" id="KW-0813">Transport</keyword>
<dbReference type="InterPro" id="IPR054765">
    <property type="entry name" value="SLBB_dom"/>
</dbReference>
<evidence type="ECO:0000313" key="18">
    <source>
        <dbReference type="Proteomes" id="UP000002350"/>
    </source>
</evidence>
<keyword evidence="5" id="KW-0762">Sugar transport</keyword>
<gene>
    <name evidence="17" type="ordered locus">SVI_1557</name>
</gene>
<keyword evidence="14" id="KW-0449">Lipoprotein</keyword>
<dbReference type="GO" id="GO:0006811">
    <property type="term" value="P:monoatomic ion transport"/>
    <property type="evidence" value="ECO:0007669"/>
    <property type="project" value="UniProtKB-KW"/>
</dbReference>
<dbReference type="PANTHER" id="PTHR33619:SF3">
    <property type="entry name" value="POLYSACCHARIDE EXPORT PROTEIN GFCE-RELATED"/>
    <property type="match status" value="1"/>
</dbReference>
<evidence type="ECO:0000256" key="10">
    <source>
        <dbReference type="ARBA" id="ARBA00023114"/>
    </source>
</evidence>
<dbReference type="Proteomes" id="UP000002350">
    <property type="component" value="Chromosome"/>
</dbReference>
<organism evidence="17 18">
    <name type="scientific">Shewanella violacea (strain JCM 10179 / CIP 106290 / LMG 19151 / DSS12)</name>
    <dbReference type="NCBI Taxonomy" id="637905"/>
    <lineage>
        <taxon>Bacteria</taxon>
        <taxon>Pseudomonadati</taxon>
        <taxon>Pseudomonadota</taxon>
        <taxon>Gammaproteobacteria</taxon>
        <taxon>Alteromonadales</taxon>
        <taxon>Shewanellaceae</taxon>
        <taxon>Shewanella</taxon>
    </lineage>
</organism>
<evidence type="ECO:0000256" key="7">
    <source>
        <dbReference type="ARBA" id="ARBA00022729"/>
    </source>
</evidence>
<dbReference type="HOGENOM" id="CLU_038343_4_2_6"/>
<evidence type="ECO:0000256" key="6">
    <source>
        <dbReference type="ARBA" id="ARBA00022692"/>
    </source>
</evidence>
<evidence type="ECO:0000256" key="1">
    <source>
        <dbReference type="ARBA" id="ARBA00004571"/>
    </source>
</evidence>
<evidence type="ECO:0000259" key="16">
    <source>
        <dbReference type="Pfam" id="PF22461"/>
    </source>
</evidence>
<keyword evidence="11" id="KW-0472">Membrane</keyword>
<keyword evidence="8" id="KW-0625">Polysaccharide transport</keyword>
<dbReference type="Pfam" id="PF22461">
    <property type="entry name" value="SLBB_2"/>
    <property type="match status" value="1"/>
</dbReference>
<protein>
    <submittedName>
        <fullName evidence="17">Polysaccharide export protein, putative</fullName>
    </submittedName>
</protein>
<comment type="similarity">
    <text evidence="2">Belongs to the BexD/CtrA/VexA family.</text>
</comment>
<dbReference type="Gene3D" id="3.10.560.10">
    <property type="entry name" value="Outer membrane lipoprotein wza domain like"/>
    <property type="match status" value="2"/>
</dbReference>
<dbReference type="Pfam" id="PF02563">
    <property type="entry name" value="Poly_export"/>
    <property type="match status" value="1"/>
</dbReference>
<keyword evidence="7" id="KW-0732">Signal</keyword>
<dbReference type="GO" id="GO:0015159">
    <property type="term" value="F:polysaccharide transmembrane transporter activity"/>
    <property type="evidence" value="ECO:0007669"/>
    <property type="project" value="InterPro"/>
</dbReference>
<name>D4ZIM9_SHEVD</name>